<evidence type="ECO:0000313" key="2">
    <source>
        <dbReference type="EMBL" id="QOZ69098.1"/>
    </source>
</evidence>
<evidence type="ECO:0000313" key="3">
    <source>
        <dbReference type="Proteomes" id="UP000594015"/>
    </source>
</evidence>
<protein>
    <submittedName>
        <fullName evidence="2">Uncharacterized protein</fullName>
    </submittedName>
</protein>
<name>A0AAE7THN7_9BRAD</name>
<gene>
    <name evidence="2" type="ORF">WN72_24335</name>
</gene>
<dbReference type="KEGG" id="barh:WN72_24335"/>
<evidence type="ECO:0000256" key="1">
    <source>
        <dbReference type="SAM" id="Phobius"/>
    </source>
</evidence>
<keyword evidence="1" id="KW-1133">Transmembrane helix</keyword>
<keyword evidence="1" id="KW-0472">Membrane</keyword>
<feature type="transmembrane region" description="Helical" evidence="1">
    <location>
        <begin position="43"/>
        <end position="64"/>
    </location>
</feature>
<dbReference type="RefSeq" id="WP_027557947.1">
    <property type="nucleotide sequence ID" value="NZ_AXAD01000001.1"/>
</dbReference>
<dbReference type="Proteomes" id="UP000594015">
    <property type="component" value="Chromosome"/>
</dbReference>
<sequence length="66" mass="7003">MAALVAELLFDLARSLIGDWLRQAVLAVGAWLETKIQGRTARVVVGVLLGIAAYFLIPVVTGLLGL</sequence>
<accession>A0AAE7THN7</accession>
<proteinExistence type="predicted"/>
<dbReference type="EMBL" id="CP030050">
    <property type="protein sequence ID" value="QOZ69098.1"/>
    <property type="molecule type" value="Genomic_DNA"/>
</dbReference>
<organism evidence="2 3">
    <name type="scientific">Bradyrhizobium arachidis</name>
    <dbReference type="NCBI Taxonomy" id="858423"/>
    <lineage>
        <taxon>Bacteria</taxon>
        <taxon>Pseudomonadati</taxon>
        <taxon>Pseudomonadota</taxon>
        <taxon>Alphaproteobacteria</taxon>
        <taxon>Hyphomicrobiales</taxon>
        <taxon>Nitrobacteraceae</taxon>
        <taxon>Bradyrhizobium</taxon>
    </lineage>
</organism>
<dbReference type="AlphaFoldDB" id="A0AAE7THN7"/>
<keyword evidence="1" id="KW-0812">Transmembrane</keyword>
<reference evidence="2 3" key="1">
    <citation type="submission" date="2018-06" db="EMBL/GenBank/DDBJ databases">
        <title>Comparative genomics of Bradyrhizobium nodulating Arachidis hypogaea.</title>
        <authorList>
            <person name="Li Y."/>
        </authorList>
    </citation>
    <scope>NUCLEOTIDE SEQUENCE [LARGE SCALE GENOMIC DNA]</scope>
    <source>
        <strain evidence="2 3">CCBAU 051107</strain>
    </source>
</reference>